<dbReference type="FunFam" id="3.40.50.300:FF:000668">
    <property type="entry name" value="Chromosomal replication initiator protein DnaA"/>
    <property type="match status" value="1"/>
</dbReference>
<sequence length="445" mass="51343">MQDLNKIWTSCVDTLEKQNIVEDKIMLDSLFRPATLEAIEDNKVTITTDLQWNIDPILEKQSEIESILSNSFSKPITINVLSKEEYNKKKLKQKKVPKIDSHLHPDMTFSNFIVGNSNRMAQNAALLVSTNPGKNFNPLFLYSHPGLGKTHLLNAIGNRAKETNPDLVVRYITSKDFVDEIINSIKTNTTDDIYSYYRNIDILLIDDIQFLFGKEKSSEMFFHIFNEIINSNHQIVITSDKMPDELQGIEERLISRFKSGLSFGIDPPEFETAKAILEKKIENLGNTDLVITDDVLDFMVMNYCNDIRSLEGQLKRLFFCSIMEQTNYIDMNFASEVFKDQKTIKKAQEPLTKEFILKTTAEFYYLTISQIISKNRTRNLVTPREICMYLMRELLDVTFSEIGVTFSNRDHSTVMKACKRVETKIKKDPDYKLAVDKIKQKLGTL</sequence>
<dbReference type="RefSeq" id="WP_106987429.1">
    <property type="nucleotide sequence ID" value="NZ_DAWBWI010000007.1"/>
</dbReference>
<keyword evidence="5 8" id="KW-0067">ATP-binding</keyword>
<feature type="domain" description="AAA+ ATPase" evidence="12">
    <location>
        <begin position="135"/>
        <end position="269"/>
    </location>
</feature>
<keyword evidence="4 8" id="KW-0547">Nucleotide-binding</keyword>
<dbReference type="GO" id="GO:0006275">
    <property type="term" value="P:regulation of DNA replication"/>
    <property type="evidence" value="ECO:0007669"/>
    <property type="project" value="UniProtKB-UniRule"/>
</dbReference>
<reference evidence="16" key="1">
    <citation type="submission" date="2018-03" db="EMBL/GenBank/DDBJ databases">
        <title>Lachnoclostridium SNUG30370 gen.nov., sp.nov., isolated from human faeces.</title>
        <authorList>
            <person name="Seo B."/>
            <person name="Jeon K."/>
            <person name="Ko G."/>
        </authorList>
    </citation>
    <scope>NUCLEOTIDE SEQUENCE [LARGE SCALE GENOMIC DNA]</scope>
    <source>
        <strain evidence="16">SNUG30370</strain>
    </source>
</reference>
<dbReference type="AlphaFoldDB" id="A0A2T3G186"/>
<evidence type="ECO:0000313" key="15">
    <source>
        <dbReference type="EMBL" id="PST41287.1"/>
    </source>
</evidence>
<evidence type="ECO:0000256" key="5">
    <source>
        <dbReference type="ARBA" id="ARBA00022840"/>
    </source>
</evidence>
<keyword evidence="6 8" id="KW-0446">Lipid-binding</keyword>
<feature type="binding site" evidence="8">
    <location>
        <position position="150"/>
    </location>
    <ligand>
        <name>ATP</name>
        <dbReference type="ChEBI" id="CHEBI:30616"/>
    </ligand>
</feature>
<dbReference type="EMBL" id="JAJDKZ010000002">
    <property type="protein sequence ID" value="MCB8609155.1"/>
    <property type="molecule type" value="Genomic_DNA"/>
</dbReference>
<accession>A0A2T3G186</accession>
<evidence type="ECO:0000256" key="11">
    <source>
        <dbReference type="RuleBase" id="RU004227"/>
    </source>
</evidence>
<keyword evidence="2 8" id="KW-0963">Cytoplasm</keyword>
<dbReference type="GO" id="GO:0003688">
    <property type="term" value="F:DNA replication origin binding"/>
    <property type="evidence" value="ECO:0007669"/>
    <property type="project" value="UniProtKB-UniRule"/>
</dbReference>
<dbReference type="Proteomes" id="UP001198439">
    <property type="component" value="Unassembled WGS sequence"/>
</dbReference>
<dbReference type="Gene3D" id="3.40.50.300">
    <property type="entry name" value="P-loop containing nucleotide triphosphate hydrolases"/>
    <property type="match status" value="1"/>
</dbReference>
<dbReference type="Gene3D" id="1.10.8.60">
    <property type="match status" value="1"/>
</dbReference>
<dbReference type="InterPro" id="IPR027417">
    <property type="entry name" value="P-loop_NTPase"/>
</dbReference>
<reference evidence="15" key="2">
    <citation type="journal article" date="2019" name="Int. J. Syst. Evol. Microbiol.">
        <title>Faecalibacillus intestinalis gen. nov., sp. nov. and Faecalibacillus faecis sp. nov., isolated from human faeces.</title>
        <authorList>
            <person name="Seo B."/>
            <person name="Jeon K."/>
            <person name="Baek I."/>
            <person name="Lee Y.M."/>
            <person name="Baek K."/>
            <person name="Ko G."/>
        </authorList>
    </citation>
    <scope>NUCLEOTIDE SEQUENCE</scope>
    <source>
        <strain evidence="15">SNUG30370</strain>
    </source>
</reference>
<feature type="region of interest" description="Domain I, interacts with DnaA modulators" evidence="8">
    <location>
        <begin position="1"/>
        <end position="95"/>
    </location>
</feature>
<dbReference type="SMART" id="SM00760">
    <property type="entry name" value="Bac_DnaA_C"/>
    <property type="match status" value="1"/>
</dbReference>
<evidence type="ECO:0000259" key="12">
    <source>
        <dbReference type="SMART" id="SM00382"/>
    </source>
</evidence>
<comment type="subunit">
    <text evidence="8">Oligomerizes as a right-handed, spiral filament on DNA at oriC.</text>
</comment>
<comment type="caution">
    <text evidence="15">The sequence shown here is derived from an EMBL/GenBank/DDBJ whole genome shotgun (WGS) entry which is preliminary data.</text>
</comment>
<dbReference type="GO" id="GO:0005524">
    <property type="term" value="F:ATP binding"/>
    <property type="evidence" value="ECO:0007669"/>
    <property type="project" value="UniProtKB-UniRule"/>
</dbReference>
<evidence type="ECO:0000256" key="4">
    <source>
        <dbReference type="ARBA" id="ARBA00022741"/>
    </source>
</evidence>
<feature type="binding site" evidence="8">
    <location>
        <position position="146"/>
    </location>
    <ligand>
        <name>ATP</name>
        <dbReference type="ChEBI" id="CHEBI:30616"/>
    </ligand>
</feature>
<dbReference type="Pfam" id="PF00308">
    <property type="entry name" value="Bac_DnaA"/>
    <property type="match status" value="1"/>
</dbReference>
<dbReference type="InterPro" id="IPR013317">
    <property type="entry name" value="DnaA_dom"/>
</dbReference>
<dbReference type="GO" id="GO:0005886">
    <property type="term" value="C:plasma membrane"/>
    <property type="evidence" value="ECO:0007669"/>
    <property type="project" value="TreeGrafter"/>
</dbReference>
<dbReference type="Pfam" id="PF08299">
    <property type="entry name" value="Bac_DnaA_C"/>
    <property type="match status" value="1"/>
</dbReference>
<feature type="binding site" evidence="8">
    <location>
        <position position="149"/>
    </location>
    <ligand>
        <name>ATP</name>
        <dbReference type="ChEBI" id="CHEBI:30616"/>
    </ligand>
</feature>
<evidence type="ECO:0000256" key="9">
    <source>
        <dbReference type="NCBIfam" id="TIGR00362"/>
    </source>
</evidence>
<dbReference type="SUPFAM" id="SSF48295">
    <property type="entry name" value="TrpR-like"/>
    <property type="match status" value="1"/>
</dbReference>
<dbReference type="GO" id="GO:0006270">
    <property type="term" value="P:DNA replication initiation"/>
    <property type="evidence" value="ECO:0007669"/>
    <property type="project" value="UniProtKB-UniRule"/>
</dbReference>
<reference evidence="14" key="3">
    <citation type="submission" date="2021-10" db="EMBL/GenBank/DDBJ databases">
        <title>Collection of gut derived symbiotic bacterial strains cultured from healthy donors.</title>
        <authorList>
            <person name="Lin H."/>
            <person name="Littmann E."/>
            <person name="Kohout C."/>
            <person name="Pamer E.G."/>
        </authorList>
    </citation>
    <scope>NUCLEOTIDE SEQUENCE</scope>
    <source>
        <strain evidence="14">DFI.4.48</strain>
    </source>
</reference>
<dbReference type="NCBIfam" id="TIGR00362">
    <property type="entry name" value="DnaA"/>
    <property type="match status" value="1"/>
</dbReference>
<dbReference type="PANTHER" id="PTHR30050">
    <property type="entry name" value="CHROMOSOMAL REPLICATION INITIATOR PROTEIN DNAA"/>
    <property type="match status" value="1"/>
</dbReference>
<dbReference type="PRINTS" id="PR00051">
    <property type="entry name" value="DNAA"/>
</dbReference>
<evidence type="ECO:0000259" key="13">
    <source>
        <dbReference type="SMART" id="SM00760"/>
    </source>
</evidence>
<dbReference type="PROSITE" id="PS01008">
    <property type="entry name" value="DNAA"/>
    <property type="match status" value="1"/>
</dbReference>
<feature type="region of interest" description="Domain IV, binds dsDNA" evidence="8">
    <location>
        <begin position="322"/>
        <end position="445"/>
    </location>
</feature>
<proteinExistence type="inferred from homology"/>
<comment type="subcellular location">
    <subcellularLocation>
        <location evidence="8">Cytoplasm</location>
    </subcellularLocation>
</comment>
<dbReference type="InterPro" id="IPR018312">
    <property type="entry name" value="Chromosome_initiator_DnaA_CS"/>
</dbReference>
<dbReference type="CDD" id="cd06571">
    <property type="entry name" value="Bac_DnaA_C"/>
    <property type="match status" value="1"/>
</dbReference>
<gene>
    <name evidence="8 15" type="primary">dnaA</name>
    <name evidence="15" type="ORF">C7U55_03865</name>
    <name evidence="14" type="ORF">LJD69_00930</name>
</gene>
<dbReference type="Gene3D" id="1.10.1750.10">
    <property type="match status" value="1"/>
</dbReference>
<dbReference type="SMART" id="SM00382">
    <property type="entry name" value="AAA"/>
    <property type="match status" value="1"/>
</dbReference>
<protein>
    <recommendedName>
        <fullName evidence="8 9">Chromosomal replication initiator protein DnaA</fullName>
    </recommendedName>
</protein>
<evidence type="ECO:0000256" key="6">
    <source>
        <dbReference type="ARBA" id="ARBA00023121"/>
    </source>
</evidence>
<evidence type="ECO:0000313" key="14">
    <source>
        <dbReference type="EMBL" id="MCB8609155.1"/>
    </source>
</evidence>
<dbReference type="CDD" id="cd00009">
    <property type="entry name" value="AAA"/>
    <property type="match status" value="1"/>
</dbReference>
<dbReference type="InterPro" id="IPR010921">
    <property type="entry name" value="Trp_repressor/repl_initiator"/>
</dbReference>
<dbReference type="InterPro" id="IPR013159">
    <property type="entry name" value="DnaA_C"/>
</dbReference>
<dbReference type="GO" id="GO:0005737">
    <property type="term" value="C:cytoplasm"/>
    <property type="evidence" value="ECO:0007669"/>
    <property type="project" value="UniProtKB-SubCell"/>
</dbReference>
<dbReference type="SUPFAM" id="SSF52540">
    <property type="entry name" value="P-loop containing nucleoside triphosphate hydrolases"/>
    <property type="match status" value="1"/>
</dbReference>
<keyword evidence="7 8" id="KW-0238">DNA-binding</keyword>
<name>A0A2T3G186_9FIRM</name>
<dbReference type="GeneID" id="77470238"/>
<evidence type="ECO:0000313" key="16">
    <source>
        <dbReference type="Proteomes" id="UP000241201"/>
    </source>
</evidence>
<evidence type="ECO:0000256" key="8">
    <source>
        <dbReference type="HAMAP-Rule" id="MF_00377"/>
    </source>
</evidence>
<dbReference type="HAMAP" id="MF_00377">
    <property type="entry name" value="DnaA_bact"/>
    <property type="match status" value="1"/>
</dbReference>
<dbReference type="InterPro" id="IPR001957">
    <property type="entry name" value="Chromosome_initiator_DnaA"/>
</dbReference>
<evidence type="ECO:0000256" key="3">
    <source>
        <dbReference type="ARBA" id="ARBA00022705"/>
    </source>
</evidence>
<comment type="similarity">
    <text evidence="1 8 11">Belongs to the DnaA family.</text>
</comment>
<evidence type="ECO:0000256" key="1">
    <source>
        <dbReference type="ARBA" id="ARBA00006583"/>
    </source>
</evidence>
<dbReference type="PANTHER" id="PTHR30050:SF2">
    <property type="entry name" value="CHROMOSOMAL REPLICATION INITIATOR PROTEIN DNAA"/>
    <property type="match status" value="1"/>
</dbReference>
<evidence type="ECO:0000256" key="2">
    <source>
        <dbReference type="ARBA" id="ARBA00022490"/>
    </source>
</evidence>
<comment type="caution">
    <text evidence="8">Lacks conserved residue(s) required for the propagation of feature annotation.</text>
</comment>
<evidence type="ECO:0000256" key="10">
    <source>
        <dbReference type="RuleBase" id="RU000577"/>
    </source>
</evidence>
<dbReference type="InterPro" id="IPR020591">
    <property type="entry name" value="Chromosome_initiator_DnaA-like"/>
</dbReference>
<dbReference type="GO" id="GO:0008289">
    <property type="term" value="F:lipid binding"/>
    <property type="evidence" value="ECO:0007669"/>
    <property type="project" value="UniProtKB-KW"/>
</dbReference>
<keyword evidence="16" id="KW-1185">Reference proteome</keyword>
<feature type="domain" description="Chromosomal replication initiator DnaA C-terminal" evidence="13">
    <location>
        <begin position="352"/>
        <end position="421"/>
    </location>
</feature>
<evidence type="ECO:0000256" key="7">
    <source>
        <dbReference type="ARBA" id="ARBA00023125"/>
    </source>
</evidence>
<comment type="domain">
    <text evidence="8">Domain I is involved in oligomerization and binding regulators, domain II is flexibile and of varying length in different bacteria, domain III forms the AAA+ region, while domain IV binds dsDNA.</text>
</comment>
<dbReference type="InterPro" id="IPR003593">
    <property type="entry name" value="AAA+_ATPase"/>
</dbReference>
<dbReference type="Proteomes" id="UP000241201">
    <property type="component" value="Unassembled WGS sequence"/>
</dbReference>
<keyword evidence="3 8" id="KW-0235">DNA replication</keyword>
<dbReference type="EMBL" id="PYLP01000003">
    <property type="protein sequence ID" value="PST41287.1"/>
    <property type="molecule type" value="Genomic_DNA"/>
</dbReference>
<organism evidence="15 16">
    <name type="scientific">Faecalibacillus faecis</name>
    <dbReference type="NCBI Taxonomy" id="1982628"/>
    <lineage>
        <taxon>Bacteria</taxon>
        <taxon>Bacillati</taxon>
        <taxon>Bacillota</taxon>
        <taxon>Erysipelotrichia</taxon>
        <taxon>Erysipelotrichales</taxon>
        <taxon>Coprobacillaceae</taxon>
        <taxon>Faecalibacillus</taxon>
    </lineage>
</organism>
<comment type="function">
    <text evidence="8 10">Plays an essential role in the initiation and regulation of chromosomal replication. ATP-DnaA binds to the origin of replication (oriC) to initiate formation of the DNA replication initiation complex once per cell cycle. Binds the DnaA box (a 9 base pair repeat at the origin) and separates the double-stranded (ds)DNA. Forms a right-handed helical filament on oriC DNA; dsDNA binds to the exterior of the filament while single-stranded (ss)DNA is stabiized in the filament's interior. The ATP-DnaA-oriC complex binds and stabilizes one strand of the AT-rich DNA unwinding element (DUE), permitting loading of DNA polymerase. After initiation quickly degrades to an ADP-DnaA complex that is not apt for DNA replication. Binds acidic phospholipids.</text>
</comment>
<feature type="binding site" evidence="8">
    <location>
        <position position="148"/>
    </location>
    <ligand>
        <name>ATP</name>
        <dbReference type="ChEBI" id="CHEBI:30616"/>
    </ligand>
</feature>